<dbReference type="AlphaFoldDB" id="A0A926XTG5"/>
<reference evidence="1" key="1">
    <citation type="submission" date="2020-09" db="EMBL/GenBank/DDBJ databases">
        <authorList>
            <person name="Kim M.K."/>
        </authorList>
    </citation>
    <scope>NUCLEOTIDE SEQUENCE</scope>
    <source>
        <strain evidence="1">BT702</strain>
    </source>
</reference>
<name>A0A926XTG5_9BACT</name>
<dbReference type="InterPro" id="IPR025345">
    <property type="entry name" value="DUF4249"/>
</dbReference>
<comment type="caution">
    <text evidence="1">The sequence shown here is derived from an EMBL/GenBank/DDBJ whole genome shotgun (WGS) entry which is preliminary data.</text>
</comment>
<protein>
    <submittedName>
        <fullName evidence="1">DUF4249 domain-containing protein</fullName>
    </submittedName>
</protein>
<evidence type="ECO:0000313" key="1">
    <source>
        <dbReference type="EMBL" id="MBD2699998.1"/>
    </source>
</evidence>
<dbReference type="EMBL" id="JACWZY010000003">
    <property type="protein sequence ID" value="MBD2699998.1"/>
    <property type="molecule type" value="Genomic_DNA"/>
</dbReference>
<sequence length="300" mass="32936">MKRFAFACYVSAATLLFSRCTTVIDAKLDTGPSELSVDGLITDQPGEQTIRLTQTAGYFDSSTPPAATSATVTVSDDAGKTYRFLDPDNDGYYVWQPTGKDTLGRVGRTYQLTIVFRGETYRATSKLNRVPPVDSLVFVKRKINPISTTEGYRAEFYSTDLAGATDYYRVRFFRNGVLQNKARNIILSEDGAFEGASQVTDGLLFIAPIRLSVNPDSLYKQNENVKIELHSVSADAFRFWNLLRGQVTNGGLFATPPANVPTNILNANTSGPKATGFFITSAVRSLSATVSTPNLRERPY</sequence>
<gene>
    <name evidence="1" type="ORF">IC229_05085</name>
</gene>
<proteinExistence type="predicted"/>
<organism evidence="1 2">
    <name type="scientific">Spirosoma profusum</name>
    <dbReference type="NCBI Taxonomy" id="2771354"/>
    <lineage>
        <taxon>Bacteria</taxon>
        <taxon>Pseudomonadati</taxon>
        <taxon>Bacteroidota</taxon>
        <taxon>Cytophagia</taxon>
        <taxon>Cytophagales</taxon>
        <taxon>Cytophagaceae</taxon>
        <taxon>Spirosoma</taxon>
    </lineage>
</organism>
<accession>A0A926XTG5</accession>
<keyword evidence="2" id="KW-1185">Reference proteome</keyword>
<dbReference type="RefSeq" id="WP_190885859.1">
    <property type="nucleotide sequence ID" value="NZ_JACWZY010000003.1"/>
</dbReference>
<dbReference type="Proteomes" id="UP000598820">
    <property type="component" value="Unassembled WGS sequence"/>
</dbReference>
<dbReference type="Pfam" id="PF14054">
    <property type="entry name" value="DUF4249"/>
    <property type="match status" value="1"/>
</dbReference>
<evidence type="ECO:0000313" key="2">
    <source>
        <dbReference type="Proteomes" id="UP000598820"/>
    </source>
</evidence>